<evidence type="ECO:0000313" key="1">
    <source>
        <dbReference type="EMBL" id="EEF47635.1"/>
    </source>
</evidence>
<proteinExistence type="predicted"/>
<dbReference type="PANTHER" id="PTHR31050:SF13">
    <property type="entry name" value="TRANSCRIPTION FACTOR"/>
    <property type="match status" value="1"/>
</dbReference>
<name>B9RLB0_RICCO</name>
<reference evidence="2" key="1">
    <citation type="journal article" date="2010" name="Nat. Biotechnol.">
        <title>Draft genome sequence of the oilseed species Ricinus communis.</title>
        <authorList>
            <person name="Chan A.P."/>
            <person name="Crabtree J."/>
            <person name="Zhao Q."/>
            <person name="Lorenzi H."/>
            <person name="Orvis J."/>
            <person name="Puiu D."/>
            <person name="Melake-Berhan A."/>
            <person name="Jones K.M."/>
            <person name="Redman J."/>
            <person name="Chen G."/>
            <person name="Cahoon E.B."/>
            <person name="Gedil M."/>
            <person name="Stanke M."/>
            <person name="Haas B.J."/>
            <person name="Wortman J.R."/>
            <person name="Fraser-Liggett C.M."/>
            <person name="Ravel J."/>
            <person name="Rabinowicz P.D."/>
        </authorList>
    </citation>
    <scope>NUCLEOTIDE SEQUENCE [LARGE SCALE GENOMIC DNA]</scope>
    <source>
        <strain evidence="2">cv. Hale</strain>
    </source>
</reference>
<protein>
    <submittedName>
        <fullName evidence="1">Uncharacterized protein</fullName>
    </submittedName>
</protein>
<keyword evidence="2" id="KW-1185">Reference proteome</keyword>
<dbReference type="PANTHER" id="PTHR31050">
    <property type="entry name" value="OS08G0413200 PROTEIN"/>
    <property type="match status" value="1"/>
</dbReference>
<organism evidence="1 2">
    <name type="scientific">Ricinus communis</name>
    <name type="common">Castor bean</name>
    <dbReference type="NCBI Taxonomy" id="3988"/>
    <lineage>
        <taxon>Eukaryota</taxon>
        <taxon>Viridiplantae</taxon>
        <taxon>Streptophyta</taxon>
        <taxon>Embryophyta</taxon>
        <taxon>Tracheophyta</taxon>
        <taxon>Spermatophyta</taxon>
        <taxon>Magnoliopsida</taxon>
        <taxon>eudicotyledons</taxon>
        <taxon>Gunneridae</taxon>
        <taxon>Pentapetalae</taxon>
        <taxon>rosids</taxon>
        <taxon>fabids</taxon>
        <taxon>Malpighiales</taxon>
        <taxon>Euphorbiaceae</taxon>
        <taxon>Acalyphoideae</taxon>
        <taxon>Acalypheae</taxon>
        <taxon>Ricinus</taxon>
    </lineage>
</organism>
<dbReference type="AlphaFoldDB" id="B9RLB0"/>
<evidence type="ECO:0000313" key="2">
    <source>
        <dbReference type="Proteomes" id="UP000008311"/>
    </source>
</evidence>
<dbReference type="EMBL" id="EQ973788">
    <property type="protein sequence ID" value="EEF47635.1"/>
    <property type="molecule type" value="Genomic_DNA"/>
</dbReference>
<gene>
    <name evidence="1" type="ORF">RCOM_1464620</name>
</gene>
<accession>B9RLB0</accession>
<sequence length="111" mass="12422">MRKRFVSPSDGVVRYSGLVAESVSSDGVPPILPIFAFRTSTHAFRQSHQVRAKGREATSGLDKTILPRLPDFSFPLSEGSSLAVTVGEWYCPFMFIKDLHLKIRWTNHSCP</sequence>
<dbReference type="Proteomes" id="UP000008311">
    <property type="component" value="Unassembled WGS sequence"/>
</dbReference>
<dbReference type="InParanoid" id="B9RLB0"/>